<evidence type="ECO:0000256" key="2">
    <source>
        <dbReference type="SAM" id="SignalP"/>
    </source>
</evidence>
<feature type="signal peptide" evidence="2">
    <location>
        <begin position="1"/>
        <end position="19"/>
    </location>
</feature>
<feature type="region of interest" description="Disordered" evidence="1">
    <location>
        <begin position="138"/>
        <end position="157"/>
    </location>
</feature>
<evidence type="ECO:0000313" key="3">
    <source>
        <dbReference type="EnsemblPlants" id="LPERR03G23630.1"/>
    </source>
</evidence>
<name>A0A0D9VX55_9ORYZ</name>
<dbReference type="Gramene" id="LPERR03G23630.1">
    <property type="protein sequence ID" value="LPERR03G23630.1"/>
    <property type="gene ID" value="LPERR03G23630"/>
</dbReference>
<proteinExistence type="predicted"/>
<reference evidence="3" key="3">
    <citation type="submission" date="2015-04" db="UniProtKB">
        <authorList>
            <consortium name="EnsemblPlants"/>
        </authorList>
    </citation>
    <scope>IDENTIFICATION</scope>
</reference>
<keyword evidence="4" id="KW-1185">Reference proteome</keyword>
<evidence type="ECO:0008006" key="5">
    <source>
        <dbReference type="Google" id="ProtNLM"/>
    </source>
</evidence>
<accession>A0A0D9VX55</accession>
<reference evidence="3 4" key="1">
    <citation type="submission" date="2012-08" db="EMBL/GenBank/DDBJ databases">
        <title>Oryza genome evolution.</title>
        <authorList>
            <person name="Wing R.A."/>
        </authorList>
    </citation>
    <scope>NUCLEOTIDE SEQUENCE</scope>
</reference>
<evidence type="ECO:0000313" key="4">
    <source>
        <dbReference type="Proteomes" id="UP000032180"/>
    </source>
</evidence>
<keyword evidence="2" id="KW-0732">Signal</keyword>
<feature type="compositionally biased region" description="Pro residues" evidence="1">
    <location>
        <begin position="146"/>
        <end position="157"/>
    </location>
</feature>
<sequence length="157" mass="16320">MERSHIAVLLGFLVTFTAGTMNPFPAVALTNGGEGCDASSLAVGLNRYCSSTEAPPTAACCHVAGDVFRATMGGDPDCICNIHRDWAFIDIGITLEHLAHILGSSDLKPDDQVLADIYTDCGGPNPAGARLAVRACESRGTEPAELPLPPPSSDTPL</sequence>
<dbReference type="HOGENOM" id="CLU_1680459_0_0_1"/>
<dbReference type="InterPro" id="IPR036312">
    <property type="entry name" value="Bifun_inhib/LTP/seed_sf"/>
</dbReference>
<reference evidence="4" key="2">
    <citation type="submission" date="2013-12" db="EMBL/GenBank/DDBJ databases">
        <authorList>
            <person name="Yu Y."/>
            <person name="Lee S."/>
            <person name="de Baynast K."/>
            <person name="Wissotski M."/>
            <person name="Liu L."/>
            <person name="Talag J."/>
            <person name="Goicoechea J."/>
            <person name="Angelova A."/>
            <person name="Jetty R."/>
            <person name="Kudrna D."/>
            <person name="Golser W."/>
            <person name="Rivera L."/>
            <person name="Zhang J."/>
            <person name="Wing R."/>
        </authorList>
    </citation>
    <scope>NUCLEOTIDE SEQUENCE</scope>
</reference>
<protein>
    <recommendedName>
        <fullName evidence="5">Bifunctional inhibitor/plant lipid transfer protein/seed storage helical domain-containing protein</fullName>
    </recommendedName>
</protein>
<dbReference type="AlphaFoldDB" id="A0A0D9VX55"/>
<dbReference type="Proteomes" id="UP000032180">
    <property type="component" value="Chromosome 3"/>
</dbReference>
<feature type="chain" id="PRO_5002347947" description="Bifunctional inhibitor/plant lipid transfer protein/seed storage helical domain-containing protein" evidence="2">
    <location>
        <begin position="20"/>
        <end position="157"/>
    </location>
</feature>
<evidence type="ECO:0000256" key="1">
    <source>
        <dbReference type="SAM" id="MobiDB-lite"/>
    </source>
</evidence>
<organism evidence="3 4">
    <name type="scientific">Leersia perrieri</name>
    <dbReference type="NCBI Taxonomy" id="77586"/>
    <lineage>
        <taxon>Eukaryota</taxon>
        <taxon>Viridiplantae</taxon>
        <taxon>Streptophyta</taxon>
        <taxon>Embryophyta</taxon>
        <taxon>Tracheophyta</taxon>
        <taxon>Spermatophyta</taxon>
        <taxon>Magnoliopsida</taxon>
        <taxon>Liliopsida</taxon>
        <taxon>Poales</taxon>
        <taxon>Poaceae</taxon>
        <taxon>BOP clade</taxon>
        <taxon>Oryzoideae</taxon>
        <taxon>Oryzeae</taxon>
        <taxon>Oryzinae</taxon>
        <taxon>Leersia</taxon>
    </lineage>
</organism>
<dbReference type="EnsemblPlants" id="LPERR03G23630.1">
    <property type="protein sequence ID" value="LPERR03G23630.1"/>
    <property type="gene ID" value="LPERR03G23630"/>
</dbReference>
<dbReference type="SUPFAM" id="SSF47699">
    <property type="entry name" value="Bifunctional inhibitor/lipid-transfer protein/seed storage 2S albumin"/>
    <property type="match status" value="1"/>
</dbReference>